<gene>
    <name evidence="2" type="primary">sipB_3</name>
    <name evidence="2" type="ORF">NCTC6754_03604</name>
</gene>
<dbReference type="AlphaFoldDB" id="A0A3S4HSY3"/>
<evidence type="ECO:0000313" key="2">
    <source>
        <dbReference type="EMBL" id="VEB55037.1"/>
    </source>
</evidence>
<protein>
    <submittedName>
        <fullName evidence="2">Pathogenicity island 1 effector protein</fullName>
    </submittedName>
</protein>
<dbReference type="Proteomes" id="UP000269208">
    <property type="component" value="Chromosome"/>
</dbReference>
<dbReference type="EMBL" id="LR134190">
    <property type="protein sequence ID" value="VEB55037.1"/>
    <property type="molecule type" value="Genomic_DNA"/>
</dbReference>
<sequence>MKASIKKTDTAKSVYDAATKKLTQAQNKLQSLDPAGPRLCTS</sequence>
<organism evidence="2 3">
    <name type="scientific">Salmonella enterica I</name>
    <dbReference type="NCBI Taxonomy" id="59201"/>
    <lineage>
        <taxon>Bacteria</taxon>
        <taxon>Pseudomonadati</taxon>
        <taxon>Pseudomonadota</taxon>
        <taxon>Gammaproteobacteria</taxon>
        <taxon>Enterobacterales</taxon>
        <taxon>Enterobacteriaceae</taxon>
        <taxon>Salmonella</taxon>
    </lineage>
</organism>
<evidence type="ECO:0000259" key="1">
    <source>
        <dbReference type="Pfam" id="PF16535"/>
    </source>
</evidence>
<feature type="domain" description="IpaB/BipB/SctE N-terminal" evidence="1">
    <location>
        <begin position="2"/>
        <end position="38"/>
    </location>
</feature>
<evidence type="ECO:0000313" key="3">
    <source>
        <dbReference type="Proteomes" id="UP000269208"/>
    </source>
</evidence>
<proteinExistence type="predicted"/>
<name>A0A3S4HSY3_SALET</name>
<dbReference type="Pfam" id="PF16535">
    <property type="entry name" value="T3SSipB"/>
    <property type="match status" value="1"/>
</dbReference>
<accession>A0A3S4HSY3</accession>
<dbReference type="InterPro" id="IPR032391">
    <property type="entry name" value="IpaB/BipB/SctE_N"/>
</dbReference>
<reference evidence="2 3" key="1">
    <citation type="submission" date="2018-12" db="EMBL/GenBank/DDBJ databases">
        <authorList>
            <consortium name="Pathogen Informatics"/>
        </authorList>
    </citation>
    <scope>NUCLEOTIDE SEQUENCE [LARGE SCALE GENOMIC DNA]</scope>
    <source>
        <strain evidence="2 3">NCTC6754</strain>
    </source>
</reference>
<dbReference type="Gene3D" id="1.20.120.330">
    <property type="entry name" value="Nucleotidyltransferases domain 2"/>
    <property type="match status" value="1"/>
</dbReference>